<reference evidence="4 5" key="1">
    <citation type="submission" date="2020-03" db="EMBL/GenBank/DDBJ databases">
        <title>Draft genome of Streptomyces sp. ventii, isolated from the Axial Seamount in the Pacific Ocean, and resequencing of the two type strains Streptomyces lonarensis strain NCL 716 and Streptomyces bohaiensis strain 11A07.</title>
        <authorList>
            <person name="Loughran R.M."/>
            <person name="Pfannmuller K.M."/>
            <person name="Wasson B.J."/>
            <person name="Deadmond M.C."/>
            <person name="Paddock B.E."/>
            <person name="Koyack M.J."/>
            <person name="Gallegos D.A."/>
            <person name="Mitchell E.A."/>
            <person name="Ushijima B."/>
            <person name="Saw J.H."/>
            <person name="Mcphail K.L."/>
            <person name="Videau P."/>
        </authorList>
    </citation>
    <scope>NUCLEOTIDE SEQUENCE [LARGE SCALE GENOMIC DNA]</scope>
    <source>
        <strain evidence="4 5">NCL716</strain>
    </source>
</reference>
<dbReference type="Pfam" id="PF00440">
    <property type="entry name" value="TetR_N"/>
    <property type="match status" value="1"/>
</dbReference>
<evidence type="ECO:0000256" key="2">
    <source>
        <dbReference type="PROSITE-ProRule" id="PRU00335"/>
    </source>
</evidence>
<name>A0A7X6CXN0_9ACTN</name>
<evidence type="ECO:0000313" key="5">
    <source>
        <dbReference type="Proteomes" id="UP000578686"/>
    </source>
</evidence>
<organism evidence="4 5">
    <name type="scientific">Streptomyces lonarensis</name>
    <dbReference type="NCBI Taxonomy" id="700599"/>
    <lineage>
        <taxon>Bacteria</taxon>
        <taxon>Bacillati</taxon>
        <taxon>Actinomycetota</taxon>
        <taxon>Actinomycetes</taxon>
        <taxon>Kitasatosporales</taxon>
        <taxon>Streptomycetaceae</taxon>
        <taxon>Streptomyces</taxon>
    </lineage>
</organism>
<dbReference type="GO" id="GO:0003700">
    <property type="term" value="F:DNA-binding transcription factor activity"/>
    <property type="evidence" value="ECO:0007669"/>
    <property type="project" value="TreeGrafter"/>
</dbReference>
<evidence type="ECO:0000256" key="1">
    <source>
        <dbReference type="ARBA" id="ARBA00023125"/>
    </source>
</evidence>
<evidence type="ECO:0000313" key="4">
    <source>
        <dbReference type="EMBL" id="NJQ04491.1"/>
    </source>
</evidence>
<dbReference type="AlphaFoldDB" id="A0A7X6CXN0"/>
<proteinExistence type="predicted"/>
<keyword evidence="5" id="KW-1185">Reference proteome</keyword>
<dbReference type="RefSeq" id="WP_167967790.1">
    <property type="nucleotide sequence ID" value="NZ_BHZG01000013.1"/>
</dbReference>
<evidence type="ECO:0000259" key="3">
    <source>
        <dbReference type="PROSITE" id="PS50977"/>
    </source>
</evidence>
<sequence length="185" mass="20259">MSGRKDPHGRRRTMLEVAAQEMADHGYQALTHRRVAERAGVSLSSTTYHFTSLDDLRTSALDVLVARTEEDLRETAQALEACGGRPEGIAAKFAAYLSDHSLLQAENVLYHAGVYEPEMRPLARRWIEGMTDILSAYTSPAAAQATALYMDGVVLHTLITERPTGEAELCTAIAALMNAFPEKNP</sequence>
<dbReference type="EMBL" id="JAAVJD010000008">
    <property type="protein sequence ID" value="NJQ04491.1"/>
    <property type="molecule type" value="Genomic_DNA"/>
</dbReference>
<keyword evidence="1 2" id="KW-0238">DNA-binding</keyword>
<dbReference type="InterPro" id="IPR050109">
    <property type="entry name" value="HTH-type_TetR-like_transc_reg"/>
</dbReference>
<dbReference type="SUPFAM" id="SSF46689">
    <property type="entry name" value="Homeodomain-like"/>
    <property type="match status" value="1"/>
</dbReference>
<accession>A0A7X6CXN0</accession>
<dbReference type="Proteomes" id="UP000578686">
    <property type="component" value="Unassembled WGS sequence"/>
</dbReference>
<protein>
    <submittedName>
        <fullName evidence="4">TetR family transcriptional regulator</fullName>
    </submittedName>
</protein>
<comment type="caution">
    <text evidence="4">The sequence shown here is derived from an EMBL/GenBank/DDBJ whole genome shotgun (WGS) entry which is preliminary data.</text>
</comment>
<dbReference type="Gene3D" id="1.10.357.10">
    <property type="entry name" value="Tetracycline Repressor, domain 2"/>
    <property type="match status" value="1"/>
</dbReference>
<dbReference type="PROSITE" id="PS50977">
    <property type="entry name" value="HTH_TETR_2"/>
    <property type="match status" value="1"/>
</dbReference>
<dbReference type="InterPro" id="IPR009057">
    <property type="entry name" value="Homeodomain-like_sf"/>
</dbReference>
<feature type="domain" description="HTH tetR-type" evidence="3">
    <location>
        <begin position="8"/>
        <end position="68"/>
    </location>
</feature>
<feature type="DNA-binding region" description="H-T-H motif" evidence="2">
    <location>
        <begin position="31"/>
        <end position="50"/>
    </location>
</feature>
<dbReference type="GO" id="GO:0000976">
    <property type="term" value="F:transcription cis-regulatory region binding"/>
    <property type="evidence" value="ECO:0007669"/>
    <property type="project" value="TreeGrafter"/>
</dbReference>
<dbReference type="PANTHER" id="PTHR30055:SF231">
    <property type="entry name" value="TRANSCRIPTIONAL REGULATORY PROTEIN (PROBABLY DEOR-FAMILY)-RELATED"/>
    <property type="match status" value="1"/>
</dbReference>
<dbReference type="PANTHER" id="PTHR30055">
    <property type="entry name" value="HTH-TYPE TRANSCRIPTIONAL REGULATOR RUTR"/>
    <property type="match status" value="1"/>
</dbReference>
<dbReference type="InterPro" id="IPR001647">
    <property type="entry name" value="HTH_TetR"/>
</dbReference>
<gene>
    <name evidence="4" type="ORF">HCN56_02565</name>
</gene>